<evidence type="ECO:0000313" key="6">
    <source>
        <dbReference type="Proteomes" id="UP001280121"/>
    </source>
</evidence>
<dbReference type="SUPFAM" id="SSF53613">
    <property type="entry name" value="Ribokinase-like"/>
    <property type="match status" value="1"/>
</dbReference>
<accession>A0AAD9XBM8</accession>
<gene>
    <name evidence="5" type="ORF">Ddye_009070</name>
</gene>
<comment type="similarity">
    <text evidence="1">Belongs to the carbohydrate kinase PfkB family.</text>
</comment>
<dbReference type="PANTHER" id="PTHR43085">
    <property type="entry name" value="HEXOKINASE FAMILY MEMBER"/>
    <property type="match status" value="1"/>
</dbReference>
<reference evidence="5" key="1">
    <citation type="journal article" date="2023" name="Plant J.">
        <title>Genome sequences and population genomics provide insights into the demographic history, inbreeding, and mutation load of two 'living fossil' tree species of Dipteronia.</title>
        <authorList>
            <person name="Feng Y."/>
            <person name="Comes H.P."/>
            <person name="Chen J."/>
            <person name="Zhu S."/>
            <person name="Lu R."/>
            <person name="Zhang X."/>
            <person name="Li P."/>
            <person name="Qiu J."/>
            <person name="Olsen K.M."/>
            <person name="Qiu Y."/>
        </authorList>
    </citation>
    <scope>NUCLEOTIDE SEQUENCE</scope>
    <source>
        <strain evidence="5">KIB01</strain>
    </source>
</reference>
<feature type="domain" description="Carbohydrate kinase PfkB" evidence="4">
    <location>
        <begin position="55"/>
        <end position="152"/>
    </location>
</feature>
<dbReference type="InterPro" id="IPR029056">
    <property type="entry name" value="Ribokinase-like"/>
</dbReference>
<dbReference type="EMBL" id="JANJYI010000003">
    <property type="protein sequence ID" value="KAK2656018.1"/>
    <property type="molecule type" value="Genomic_DNA"/>
</dbReference>
<keyword evidence="3" id="KW-0418">Kinase</keyword>
<dbReference type="Gene3D" id="3.40.1190.20">
    <property type="match status" value="1"/>
</dbReference>
<evidence type="ECO:0000256" key="3">
    <source>
        <dbReference type="ARBA" id="ARBA00022777"/>
    </source>
</evidence>
<sequence length="171" mass="18941">MVVGVGGEILPVTLEKMVEIYDTIFIDIQSIIYVFNGVNGIVNLVPLKDSGFYHLLPIIGFLKASDEEALFMEVEEVQKKCCVVVTHGKEMCELYLRDGEMMKISPFSVNQVDLMSARDCFVGRFMAGLVQGLAVPDVALLGNLFGSITVSKMIISYVSEIVFYVVNRSID</sequence>
<proteinExistence type="inferred from homology"/>
<name>A0AAD9XBM8_9ROSI</name>
<evidence type="ECO:0000259" key="4">
    <source>
        <dbReference type="Pfam" id="PF00294"/>
    </source>
</evidence>
<dbReference type="InterPro" id="IPR011611">
    <property type="entry name" value="PfkB_dom"/>
</dbReference>
<organism evidence="5 6">
    <name type="scientific">Dipteronia dyeriana</name>
    <dbReference type="NCBI Taxonomy" id="168575"/>
    <lineage>
        <taxon>Eukaryota</taxon>
        <taxon>Viridiplantae</taxon>
        <taxon>Streptophyta</taxon>
        <taxon>Embryophyta</taxon>
        <taxon>Tracheophyta</taxon>
        <taxon>Spermatophyta</taxon>
        <taxon>Magnoliopsida</taxon>
        <taxon>eudicotyledons</taxon>
        <taxon>Gunneridae</taxon>
        <taxon>Pentapetalae</taxon>
        <taxon>rosids</taxon>
        <taxon>malvids</taxon>
        <taxon>Sapindales</taxon>
        <taxon>Sapindaceae</taxon>
        <taxon>Hippocastanoideae</taxon>
        <taxon>Acereae</taxon>
        <taxon>Dipteronia</taxon>
    </lineage>
</organism>
<dbReference type="Pfam" id="PF00294">
    <property type="entry name" value="PfkB"/>
    <property type="match status" value="1"/>
</dbReference>
<dbReference type="GO" id="GO:0010264">
    <property type="term" value="P:myo-inositol hexakisphosphate biosynthetic process"/>
    <property type="evidence" value="ECO:0007669"/>
    <property type="project" value="TreeGrafter"/>
</dbReference>
<dbReference type="InterPro" id="IPR050306">
    <property type="entry name" value="PfkB_Carbo_kinase"/>
</dbReference>
<keyword evidence="2" id="KW-0808">Transferase</keyword>
<dbReference type="Proteomes" id="UP001280121">
    <property type="component" value="Unassembled WGS sequence"/>
</dbReference>
<evidence type="ECO:0000256" key="1">
    <source>
        <dbReference type="ARBA" id="ARBA00010688"/>
    </source>
</evidence>
<dbReference type="PANTHER" id="PTHR43085:SF13">
    <property type="entry name" value="INOSITOL 3-KINASE"/>
    <property type="match status" value="1"/>
</dbReference>
<protein>
    <recommendedName>
        <fullName evidence="4">Carbohydrate kinase PfkB domain-containing protein</fullName>
    </recommendedName>
</protein>
<keyword evidence="6" id="KW-1185">Reference proteome</keyword>
<evidence type="ECO:0000313" key="5">
    <source>
        <dbReference type="EMBL" id="KAK2656018.1"/>
    </source>
</evidence>
<evidence type="ECO:0000256" key="2">
    <source>
        <dbReference type="ARBA" id="ARBA00022679"/>
    </source>
</evidence>
<dbReference type="GO" id="GO:0016301">
    <property type="term" value="F:kinase activity"/>
    <property type="evidence" value="ECO:0007669"/>
    <property type="project" value="UniProtKB-KW"/>
</dbReference>
<dbReference type="AlphaFoldDB" id="A0AAD9XBM8"/>
<comment type="caution">
    <text evidence="5">The sequence shown here is derived from an EMBL/GenBank/DDBJ whole genome shotgun (WGS) entry which is preliminary data.</text>
</comment>